<dbReference type="EMBL" id="VSSQ01037685">
    <property type="protein sequence ID" value="MPM90441.1"/>
    <property type="molecule type" value="Genomic_DNA"/>
</dbReference>
<evidence type="ECO:0000259" key="1">
    <source>
        <dbReference type="PROSITE" id="PS50983"/>
    </source>
</evidence>
<name>A0A645DMF7_9ZZZZ</name>
<dbReference type="PANTHER" id="PTHR30535:SF34">
    <property type="entry name" value="MOLYBDATE-BINDING PROTEIN MOLA"/>
    <property type="match status" value="1"/>
</dbReference>
<dbReference type="PANTHER" id="PTHR30535">
    <property type="entry name" value="VITAMIN B12-BINDING PROTEIN"/>
    <property type="match status" value="1"/>
</dbReference>
<dbReference type="InterPro" id="IPR050902">
    <property type="entry name" value="ABC_Transporter_SBP"/>
</dbReference>
<organism evidence="2">
    <name type="scientific">bioreactor metagenome</name>
    <dbReference type="NCBI Taxonomy" id="1076179"/>
    <lineage>
        <taxon>unclassified sequences</taxon>
        <taxon>metagenomes</taxon>
        <taxon>ecological metagenomes</taxon>
    </lineage>
</organism>
<reference evidence="2" key="1">
    <citation type="submission" date="2019-08" db="EMBL/GenBank/DDBJ databases">
        <authorList>
            <person name="Kucharzyk K."/>
            <person name="Murdoch R.W."/>
            <person name="Higgins S."/>
            <person name="Loffler F."/>
        </authorList>
    </citation>
    <scope>NUCLEOTIDE SEQUENCE</scope>
</reference>
<dbReference type="GO" id="GO:0071281">
    <property type="term" value="P:cellular response to iron ion"/>
    <property type="evidence" value="ECO:0007669"/>
    <property type="project" value="TreeGrafter"/>
</dbReference>
<evidence type="ECO:0000313" key="2">
    <source>
        <dbReference type="EMBL" id="MPM90441.1"/>
    </source>
</evidence>
<dbReference type="InterPro" id="IPR002491">
    <property type="entry name" value="ABC_transptr_periplasmic_BD"/>
</dbReference>
<accession>A0A645DMF7</accession>
<proteinExistence type="predicted"/>
<dbReference type="PROSITE" id="PS50983">
    <property type="entry name" value="FE_B12_PBP"/>
    <property type="match status" value="1"/>
</dbReference>
<sequence length="199" mass="21026">MSTMAQTEEQVASLEAAGIKVVVSDAQDIEGVYTAIALIGALTGKNAEAQGVIDGMKDTFAALSARASELEGKSVYFEVSPLQYGLWTAGAGTFMDEIAGMIGLTNVFRNACGWCEVSEEQVLKLNPDVIVTVAMYFGEGQTPVDEILSRAGWQDVTAVKNGDILNLANNELSRPGPRLAEGAQALFDFVLATVQDNAA</sequence>
<protein>
    <submittedName>
        <fullName evidence="2">Vitamin B12-binding protein</fullName>
    </submittedName>
</protein>
<feature type="domain" description="Fe/B12 periplasmic-binding" evidence="1">
    <location>
        <begin position="1"/>
        <end position="198"/>
    </location>
</feature>
<dbReference type="AlphaFoldDB" id="A0A645DMF7"/>
<dbReference type="SUPFAM" id="SSF53807">
    <property type="entry name" value="Helical backbone' metal receptor"/>
    <property type="match status" value="1"/>
</dbReference>
<dbReference type="Pfam" id="PF01497">
    <property type="entry name" value="Peripla_BP_2"/>
    <property type="match status" value="1"/>
</dbReference>
<comment type="caution">
    <text evidence="2">The sequence shown here is derived from an EMBL/GenBank/DDBJ whole genome shotgun (WGS) entry which is preliminary data.</text>
</comment>
<dbReference type="Gene3D" id="3.40.50.1980">
    <property type="entry name" value="Nitrogenase molybdenum iron protein domain"/>
    <property type="match status" value="2"/>
</dbReference>
<gene>
    <name evidence="2" type="primary">btuF_25</name>
    <name evidence="2" type="ORF">SDC9_137562</name>
</gene>